<dbReference type="GeneID" id="36958775"/>
<evidence type="ECO:0000256" key="2">
    <source>
        <dbReference type="ARBA" id="ARBA00009068"/>
    </source>
</evidence>
<comment type="subcellular location">
    <subcellularLocation>
        <location evidence="1">Plastid</location>
    </subcellularLocation>
</comment>
<dbReference type="PANTHER" id="PTHR39638:SF2">
    <property type="entry name" value="YCF35"/>
    <property type="match status" value="1"/>
</dbReference>
<dbReference type="GO" id="GO:0009536">
    <property type="term" value="C:plastid"/>
    <property type="evidence" value="ECO:0007669"/>
    <property type="project" value="UniProtKB-SubCell"/>
</dbReference>
<evidence type="ECO:0000313" key="5">
    <source>
        <dbReference type="EMBL" id="AWT39145.1"/>
    </source>
</evidence>
<accession>A0A2U9NQ73</accession>
<evidence type="ECO:0000256" key="3">
    <source>
        <dbReference type="ARBA" id="ARBA00021585"/>
    </source>
</evidence>
<gene>
    <name evidence="5" type="primary">ycf35</name>
</gene>
<organism evidence="5">
    <name type="scientific">Attheya longicornis</name>
    <dbReference type="NCBI Taxonomy" id="451786"/>
    <lineage>
        <taxon>Eukaryota</taxon>
        <taxon>Sar</taxon>
        <taxon>Stramenopiles</taxon>
        <taxon>Ochrophyta</taxon>
        <taxon>Bacillariophyta</taxon>
        <taxon>Coscinodiscophyceae</taxon>
        <taxon>Chaetocerotophycidae</taxon>
        <taxon>Chaetocerotales</taxon>
        <taxon>Attheyaceae</taxon>
        <taxon>Attheya</taxon>
    </lineage>
</organism>
<dbReference type="InterPro" id="IPR009666">
    <property type="entry name" value="Uncharacterised_Ycf35"/>
</dbReference>
<evidence type="ECO:0000256" key="1">
    <source>
        <dbReference type="ARBA" id="ARBA00004474"/>
    </source>
</evidence>
<proteinExistence type="inferred from homology"/>
<dbReference type="RefSeq" id="YP_009496432.1">
    <property type="nucleotide sequence ID" value="NC_037999.1"/>
</dbReference>
<dbReference type="PANTHER" id="PTHR39638">
    <property type="entry name" value="YCF35"/>
    <property type="match status" value="1"/>
</dbReference>
<dbReference type="Pfam" id="PF06868">
    <property type="entry name" value="DUF1257"/>
    <property type="match status" value="1"/>
</dbReference>
<protein>
    <recommendedName>
        <fullName evidence="3">Uncharacterized protein ycf35</fullName>
    </recommendedName>
</protein>
<sequence length="132" mass="15341">MSHFTNIKTHFQNLSYLEKALKKLNLKYDQQKISIDSENSSFSNPSNSKLIISQSNGSNLEFSWNGQEYELIVDRDFWQQSCSINTFVDQIAQKYAGEVIIGESQKIGFQPVNYKQNIDNSNTLILQRYKLY</sequence>
<dbReference type="EMBL" id="MG755798">
    <property type="protein sequence ID" value="AWT39145.1"/>
    <property type="molecule type" value="Genomic_DNA"/>
</dbReference>
<evidence type="ECO:0000256" key="4">
    <source>
        <dbReference type="ARBA" id="ARBA00022640"/>
    </source>
</evidence>
<comment type="similarity">
    <text evidence="2">Belongs to the ycf35 family.</text>
</comment>
<keyword evidence="5" id="KW-0150">Chloroplast</keyword>
<keyword evidence="4 5" id="KW-0934">Plastid</keyword>
<reference evidence="5" key="1">
    <citation type="journal article" date="2018" name="Adv. Bot. Res.">
        <title>Evolution of the Plastid Genomes in Diatoms.</title>
        <authorList>
            <person name="Yu M."/>
            <person name="Ashworth M.P."/>
            <person name="Hajrah N.H."/>
            <person name="Khiyami M.A."/>
            <person name="Sabir M.J."/>
            <person name="Alhebshi A.M."/>
            <person name="Al-Malki A.L."/>
            <person name="Sabir J.S.M."/>
            <person name="Theriot E.C."/>
            <person name="Jansen R.K."/>
        </authorList>
    </citation>
    <scope>NUCLEOTIDE SEQUENCE</scope>
</reference>
<geneLocation type="chloroplast" evidence="5"/>
<dbReference type="AlphaFoldDB" id="A0A2U9NQ73"/>
<name>A0A2U9NQ73_9STRA</name>